<keyword evidence="4" id="KW-1185">Reference proteome</keyword>
<feature type="compositionally biased region" description="Low complexity" evidence="1">
    <location>
        <begin position="493"/>
        <end position="511"/>
    </location>
</feature>
<name>A0A0C2T6A6_AMAMK</name>
<evidence type="ECO:0000313" key="4">
    <source>
        <dbReference type="Proteomes" id="UP000054549"/>
    </source>
</evidence>
<dbReference type="Pfam" id="PF00646">
    <property type="entry name" value="F-box"/>
    <property type="match status" value="1"/>
</dbReference>
<accession>A0A0C2T6A6</accession>
<dbReference type="HOGENOM" id="CLU_007279_0_1_1"/>
<sequence>MDAKIAHSYTNTIENDYISLEKISNPSNVLSHPLQETETLESQGPLTPPENDDSPVPATISLALPSELVERIFLLLDTKSVLICRLVNREFNAIIQSSTLVQYCLVCKAAGVIDNPQSPLSYGERLEALKKREDAWRKLKPAFETTIKINDLPSTLYELSAGNYFLSDINRRDLYHCRLPSSPQDDPQWCRIPGHGPGQSWSGSIVEMGMAVYEHDLVVNVICSQVQVGNHAGMRRNSLDLVLLKFSTGEYHPLARHPLIHVQRSLSALPYICVKIVGNNLALVVHDLLDGSKLFIFDWKTGHKRLQHQATEGAYEYSGSVPVFVSPELLLVPNLILSCFEVWHLLPSHNPPVHILSLQLPAVSVNYSIIGINCHGEPSPFLHSMSYFPPRPFFPSSENSIIIVKLLFQSLPGFRKAYKLIMHRRALLDMIQKWTSPSFLKQQEGLPTWLTTEVTVHQVADPNDGSVRLGAQSKLVSTMPHPGSRDSPTLAISQISPTSPTSHSSSGSAPSTCRYNNLQVKWADWGPPTSRWFQVNKSHRGWINQSTGQRFAFLGPNPRDKTKCIVRVADFNLHNVKRNAETMMAQRRGEGEDNGGNDNDGEGKKEEELEKLDHEGVFSEEVCMGLKCVVYHALGEYDFDIVLMDEERLLGFKIHPEGRVESIKVLYFG</sequence>
<dbReference type="CDD" id="cd09917">
    <property type="entry name" value="F-box_SF"/>
    <property type="match status" value="1"/>
</dbReference>
<evidence type="ECO:0000313" key="3">
    <source>
        <dbReference type="EMBL" id="KIL62094.1"/>
    </source>
</evidence>
<dbReference type="InterPro" id="IPR036047">
    <property type="entry name" value="F-box-like_dom_sf"/>
</dbReference>
<feature type="region of interest" description="Disordered" evidence="1">
    <location>
        <begin position="582"/>
        <end position="604"/>
    </location>
</feature>
<protein>
    <recommendedName>
        <fullName evidence="2">F-box domain-containing protein</fullName>
    </recommendedName>
</protein>
<feature type="region of interest" description="Disordered" evidence="1">
    <location>
        <begin position="476"/>
        <end position="511"/>
    </location>
</feature>
<dbReference type="OrthoDB" id="2751409at2759"/>
<dbReference type="InterPro" id="IPR001810">
    <property type="entry name" value="F-box_dom"/>
</dbReference>
<dbReference type="InParanoid" id="A0A0C2T6A6"/>
<gene>
    <name evidence="3" type="ORF">M378DRAFT_166091</name>
</gene>
<dbReference type="Gene3D" id="1.20.1280.50">
    <property type="match status" value="1"/>
</dbReference>
<dbReference type="SUPFAM" id="SSF81383">
    <property type="entry name" value="F-box domain"/>
    <property type="match status" value="1"/>
</dbReference>
<evidence type="ECO:0000256" key="1">
    <source>
        <dbReference type="SAM" id="MobiDB-lite"/>
    </source>
</evidence>
<dbReference type="EMBL" id="KN818275">
    <property type="protein sequence ID" value="KIL62094.1"/>
    <property type="molecule type" value="Genomic_DNA"/>
</dbReference>
<evidence type="ECO:0000259" key="2">
    <source>
        <dbReference type="PROSITE" id="PS50181"/>
    </source>
</evidence>
<reference evidence="3 4" key="1">
    <citation type="submission" date="2014-04" db="EMBL/GenBank/DDBJ databases">
        <title>Evolutionary Origins and Diversification of the Mycorrhizal Mutualists.</title>
        <authorList>
            <consortium name="DOE Joint Genome Institute"/>
            <consortium name="Mycorrhizal Genomics Consortium"/>
            <person name="Kohler A."/>
            <person name="Kuo A."/>
            <person name="Nagy L.G."/>
            <person name="Floudas D."/>
            <person name="Copeland A."/>
            <person name="Barry K.W."/>
            <person name="Cichocki N."/>
            <person name="Veneault-Fourrey C."/>
            <person name="LaButti K."/>
            <person name="Lindquist E.A."/>
            <person name="Lipzen A."/>
            <person name="Lundell T."/>
            <person name="Morin E."/>
            <person name="Murat C."/>
            <person name="Riley R."/>
            <person name="Ohm R."/>
            <person name="Sun H."/>
            <person name="Tunlid A."/>
            <person name="Henrissat B."/>
            <person name="Grigoriev I.V."/>
            <person name="Hibbett D.S."/>
            <person name="Martin F."/>
        </authorList>
    </citation>
    <scope>NUCLEOTIDE SEQUENCE [LARGE SCALE GENOMIC DNA]</scope>
    <source>
        <strain evidence="3 4">Koide BX008</strain>
    </source>
</reference>
<dbReference type="AlphaFoldDB" id="A0A0C2T6A6"/>
<organism evidence="3 4">
    <name type="scientific">Amanita muscaria (strain Koide BX008)</name>
    <dbReference type="NCBI Taxonomy" id="946122"/>
    <lineage>
        <taxon>Eukaryota</taxon>
        <taxon>Fungi</taxon>
        <taxon>Dikarya</taxon>
        <taxon>Basidiomycota</taxon>
        <taxon>Agaricomycotina</taxon>
        <taxon>Agaricomycetes</taxon>
        <taxon>Agaricomycetidae</taxon>
        <taxon>Agaricales</taxon>
        <taxon>Pluteineae</taxon>
        <taxon>Amanitaceae</taxon>
        <taxon>Amanita</taxon>
    </lineage>
</organism>
<proteinExistence type="predicted"/>
<dbReference type="Proteomes" id="UP000054549">
    <property type="component" value="Unassembled WGS sequence"/>
</dbReference>
<dbReference type="PROSITE" id="PS50181">
    <property type="entry name" value="FBOX"/>
    <property type="match status" value="1"/>
</dbReference>
<feature type="domain" description="F-box" evidence="2">
    <location>
        <begin position="58"/>
        <end position="104"/>
    </location>
</feature>
<dbReference type="SMART" id="SM00256">
    <property type="entry name" value="FBOX"/>
    <property type="match status" value="1"/>
</dbReference>